<dbReference type="GO" id="GO:0046872">
    <property type="term" value="F:metal ion binding"/>
    <property type="evidence" value="ECO:0007669"/>
    <property type="project" value="UniProtKB-KW"/>
</dbReference>
<dbReference type="GO" id="GO:0005829">
    <property type="term" value="C:cytosol"/>
    <property type="evidence" value="ECO:0007669"/>
    <property type="project" value="TreeGrafter"/>
</dbReference>
<dbReference type="EMBL" id="AP014521">
    <property type="protein sequence ID" value="BAP58420.1"/>
    <property type="molecule type" value="Genomic_DNA"/>
</dbReference>
<keyword evidence="4 11" id="KW-0479">Metal-binding</keyword>
<feature type="binding site" evidence="11">
    <location>
        <position position="314"/>
    </location>
    <ligand>
        <name>NAD(+)</name>
        <dbReference type="ChEBI" id="CHEBI:57540"/>
    </ligand>
</feature>
<dbReference type="Proteomes" id="UP000031627">
    <property type="component" value="Chromosome"/>
</dbReference>
<evidence type="ECO:0000313" key="13">
    <source>
        <dbReference type="EMBL" id="BAP58420.1"/>
    </source>
</evidence>
<evidence type="ECO:0000256" key="2">
    <source>
        <dbReference type="ARBA" id="ARBA00022598"/>
    </source>
</evidence>
<dbReference type="EC" id="6.5.1.2" evidence="11"/>
<feature type="binding site" evidence="11">
    <location>
        <position position="431"/>
    </location>
    <ligand>
        <name>Zn(2+)</name>
        <dbReference type="ChEBI" id="CHEBI:29105"/>
    </ligand>
</feature>
<organism evidence="13 14">
    <name type="scientific">Candidatus Tachikawaea gelatinosa</name>
    <dbReference type="NCBI Taxonomy" id="1410383"/>
    <lineage>
        <taxon>Bacteria</taxon>
        <taxon>Pseudomonadati</taxon>
        <taxon>Pseudomonadota</taxon>
        <taxon>Gammaproteobacteria</taxon>
        <taxon>Enterobacterales</taxon>
        <taxon>Enterobacteriaceae</taxon>
        <taxon>Candidatus Tachikawaea</taxon>
    </lineage>
</organism>
<dbReference type="SUPFAM" id="SSF56091">
    <property type="entry name" value="DNA ligase/mRNA capping enzyme, catalytic domain"/>
    <property type="match status" value="1"/>
</dbReference>
<dbReference type="Pfam" id="PF03120">
    <property type="entry name" value="OB_DNA_ligase"/>
    <property type="match status" value="1"/>
</dbReference>
<dbReference type="Gene3D" id="3.30.470.30">
    <property type="entry name" value="DNA ligase/mRNA capping enzyme"/>
    <property type="match status" value="1"/>
</dbReference>
<dbReference type="InterPro" id="IPR001679">
    <property type="entry name" value="DNA_ligase"/>
</dbReference>
<dbReference type="PIRSF" id="PIRSF001604">
    <property type="entry name" value="LigA"/>
    <property type="match status" value="1"/>
</dbReference>
<feature type="binding site" evidence="11">
    <location>
        <position position="407"/>
    </location>
    <ligand>
        <name>Zn(2+)</name>
        <dbReference type="ChEBI" id="CHEBI:29105"/>
    </ligand>
</feature>
<dbReference type="Gene3D" id="2.40.50.140">
    <property type="entry name" value="Nucleic acid-binding proteins"/>
    <property type="match status" value="1"/>
</dbReference>
<evidence type="ECO:0000256" key="10">
    <source>
        <dbReference type="ARBA" id="ARBA00034005"/>
    </source>
</evidence>
<evidence type="ECO:0000256" key="9">
    <source>
        <dbReference type="ARBA" id="ARBA00023204"/>
    </source>
</evidence>
<comment type="function">
    <text evidence="1 11">DNA ligase that catalyzes the formation of phosphodiester linkages between 5'-phosphoryl and 3'-hydroxyl groups in double-stranded DNA using NAD as a coenzyme and as the energy source for the reaction. It is essential for DNA replication and repair of damaged DNA.</text>
</comment>
<keyword evidence="9 11" id="KW-0234">DNA repair</keyword>
<keyword evidence="8 11" id="KW-0520">NAD</keyword>
<dbReference type="Gene3D" id="1.10.287.610">
    <property type="entry name" value="Helix hairpin bin"/>
    <property type="match status" value="1"/>
</dbReference>
<feature type="binding site" evidence="11">
    <location>
        <position position="173"/>
    </location>
    <ligand>
        <name>NAD(+)</name>
        <dbReference type="ChEBI" id="CHEBI:57540"/>
    </ligand>
</feature>
<keyword evidence="7 11" id="KW-0460">Magnesium</keyword>
<dbReference type="Pfam" id="PF12826">
    <property type="entry name" value="HHH_2"/>
    <property type="match status" value="1"/>
</dbReference>
<evidence type="ECO:0000256" key="8">
    <source>
        <dbReference type="ARBA" id="ARBA00023027"/>
    </source>
</evidence>
<dbReference type="GO" id="GO:0006260">
    <property type="term" value="P:DNA replication"/>
    <property type="evidence" value="ECO:0007669"/>
    <property type="project" value="UniProtKB-KW"/>
</dbReference>
<dbReference type="CDD" id="cd00114">
    <property type="entry name" value="LIGANc"/>
    <property type="match status" value="1"/>
</dbReference>
<dbReference type="GO" id="GO:0006281">
    <property type="term" value="P:DNA repair"/>
    <property type="evidence" value="ECO:0007669"/>
    <property type="project" value="UniProtKB-KW"/>
</dbReference>
<dbReference type="FunFam" id="3.30.470.30:FF:000001">
    <property type="entry name" value="DNA ligase"/>
    <property type="match status" value="1"/>
</dbReference>
<dbReference type="PANTHER" id="PTHR23389">
    <property type="entry name" value="CHROMOSOME TRANSMISSION FIDELITY FACTOR 18"/>
    <property type="match status" value="1"/>
</dbReference>
<dbReference type="HOGENOM" id="CLU_007764_2_0_6"/>
<accession>A0A090ARK4</accession>
<comment type="caution">
    <text evidence="11">Lacks conserved residue(s) required for the propagation of feature annotation.</text>
</comment>
<dbReference type="AlphaFoldDB" id="A0A090ARK4"/>
<keyword evidence="5 11" id="KW-0227">DNA damage</keyword>
<comment type="similarity">
    <text evidence="11">Belongs to the NAD-dependent DNA ligase family. LigA subfamily.</text>
</comment>
<reference evidence="14" key="1">
    <citation type="submission" date="2013-11" db="EMBL/GenBank/DDBJ databases">
        <title>Symbiont-containing voluminous jelly as an extraordinary maternal gift for overwintering insect nymphs.</title>
        <authorList>
            <person name="Kaiwa N."/>
            <person name="Hosokawa T."/>
            <person name="Nikoh N."/>
            <person name="Meng X.Y."/>
            <person name="Tanahashi M."/>
            <person name="Moriyama M."/>
            <person name="Maeda T."/>
            <person name="Yamaguchi K."/>
            <person name="Shigenobu S."/>
            <person name="Ito M."/>
            <person name="Fukatsu T."/>
        </authorList>
    </citation>
    <scope>NUCLEOTIDE SEQUENCE [LARGE SCALE GENOMIC DNA]</scope>
    <source>
        <strain evidence="14">UwTKB</strain>
    </source>
</reference>
<comment type="cofactor">
    <cofactor evidence="11">
        <name>Mg(2+)</name>
        <dbReference type="ChEBI" id="CHEBI:18420"/>
    </cofactor>
    <cofactor evidence="11">
        <name>Mn(2+)</name>
        <dbReference type="ChEBI" id="CHEBI:29035"/>
    </cofactor>
</comment>
<dbReference type="KEGG" id="sbw:TGUWTKB_1700"/>
<evidence type="ECO:0000259" key="12">
    <source>
        <dbReference type="PROSITE" id="PS50172"/>
    </source>
</evidence>
<evidence type="ECO:0000256" key="7">
    <source>
        <dbReference type="ARBA" id="ARBA00022842"/>
    </source>
</evidence>
<dbReference type="SMART" id="SM00292">
    <property type="entry name" value="BRCT"/>
    <property type="match status" value="1"/>
</dbReference>
<feature type="binding site" evidence="11">
    <location>
        <position position="113"/>
    </location>
    <ligand>
        <name>NAD(+)</name>
        <dbReference type="ChEBI" id="CHEBI:57540"/>
    </ligand>
</feature>
<dbReference type="NCBIfam" id="NF005932">
    <property type="entry name" value="PRK07956.1"/>
    <property type="match status" value="1"/>
</dbReference>
<evidence type="ECO:0000256" key="11">
    <source>
        <dbReference type="HAMAP-Rule" id="MF_01588"/>
    </source>
</evidence>
<name>A0A090ARK4_9ENTR</name>
<dbReference type="NCBIfam" id="TIGR00575">
    <property type="entry name" value="dnlj"/>
    <property type="match status" value="1"/>
</dbReference>
<feature type="active site" description="N6-AMP-lysine intermediate" evidence="11">
    <location>
        <position position="115"/>
    </location>
</feature>
<dbReference type="InterPro" id="IPR013839">
    <property type="entry name" value="DNAligase_adenylation"/>
</dbReference>
<dbReference type="SMART" id="SM00532">
    <property type="entry name" value="LIGANc"/>
    <property type="match status" value="1"/>
</dbReference>
<dbReference type="InterPro" id="IPR010994">
    <property type="entry name" value="RuvA_2-like"/>
</dbReference>
<dbReference type="RefSeq" id="WP_041062600.1">
    <property type="nucleotide sequence ID" value="NZ_AP014521.1"/>
</dbReference>
<dbReference type="InterPro" id="IPR041663">
    <property type="entry name" value="DisA/LigA_HHH"/>
</dbReference>
<feature type="binding site" evidence="11">
    <location>
        <position position="290"/>
    </location>
    <ligand>
        <name>NAD(+)</name>
        <dbReference type="ChEBI" id="CHEBI:57540"/>
    </ligand>
</feature>
<dbReference type="GO" id="GO:0003911">
    <property type="term" value="F:DNA ligase (NAD+) activity"/>
    <property type="evidence" value="ECO:0007669"/>
    <property type="project" value="UniProtKB-UniRule"/>
</dbReference>
<dbReference type="InterPro" id="IPR001357">
    <property type="entry name" value="BRCT_dom"/>
</dbReference>
<dbReference type="InterPro" id="IPR036420">
    <property type="entry name" value="BRCT_dom_sf"/>
</dbReference>
<dbReference type="InterPro" id="IPR012340">
    <property type="entry name" value="NA-bd_OB-fold"/>
</dbReference>
<dbReference type="InterPro" id="IPR013840">
    <property type="entry name" value="DNAligase_N"/>
</dbReference>
<dbReference type="SUPFAM" id="SSF50249">
    <property type="entry name" value="Nucleic acid-binding proteins"/>
    <property type="match status" value="1"/>
</dbReference>
<dbReference type="Pfam" id="PF14520">
    <property type="entry name" value="HHH_5"/>
    <property type="match status" value="1"/>
</dbReference>
<keyword evidence="6 11" id="KW-0862">Zinc</keyword>
<evidence type="ECO:0000313" key="14">
    <source>
        <dbReference type="Proteomes" id="UP000031627"/>
    </source>
</evidence>
<sequence>MTDIVKKINKLRDIIKYHEYLYYVLDQPKISNFKYDELISTLQKLEKENPELIAKNSPTQSVGGFPLESFKKIKHKSPMLSLDNIFHKDELLKFYQNTLKKITTNQKIFFCCELKIDGLAVNIFYENGLLKFAATRGDGIFGEDVTENIKTIKNVPLQLKGENVPQKLEIRGEVFMTKKTFNDLNNYRKKIGKKTFSNLRNAAAGALRQINSKITAERPLNFFCYGFGKVEETYFSYSHFYSLKQFRYWGIPISFFTERISSLKNIFKFYNKTKKIRSILNFDIDGIVIKIDNIQQQKILGYSSKTPKWAVALKFSAEKKITILKSITFQTGRTGIITPIAHVLPIQIGGVIIKNANLYNIKELERLKLRIGDKVLICRSGDVIPKIIDTISVTENRKHYINFPLKCPYCYSNLKRIPEKTLIYCTNGLICHPQIKERLKHFISQRAMNIYGIGEYIIDALIQKKYICKPSDFFSLTFEQLIKIEKIGDKLAKKILLSIKKIKKITLSRFIYSLGIKGVGEIISNNIGKNFCSLNNFLKAQKKDFISINYIGKEIATYIDQFIQEKNNIDEIFRLKKILYITSENVNISNKNRKKNQFFNKTVVFTGTLETMNRQIAKHKLMEIGAKVNSKISKKTDILIIGKKYGKKFEEAKKANLLILDEEEMLKILKK</sequence>
<keyword evidence="3 11" id="KW-0235">DNA replication</keyword>
<feature type="binding site" evidence="11">
    <location>
        <begin position="81"/>
        <end position="82"/>
    </location>
    <ligand>
        <name>NAD(+)</name>
        <dbReference type="ChEBI" id="CHEBI:57540"/>
    </ligand>
</feature>
<feature type="binding site" evidence="11">
    <location>
        <position position="136"/>
    </location>
    <ligand>
        <name>NAD(+)</name>
        <dbReference type="ChEBI" id="CHEBI:57540"/>
    </ligand>
</feature>
<dbReference type="GO" id="GO:0003677">
    <property type="term" value="F:DNA binding"/>
    <property type="evidence" value="ECO:0007669"/>
    <property type="project" value="InterPro"/>
</dbReference>
<feature type="domain" description="BRCT" evidence="12">
    <location>
        <begin position="593"/>
        <end position="671"/>
    </location>
</feature>
<evidence type="ECO:0000256" key="1">
    <source>
        <dbReference type="ARBA" id="ARBA00004067"/>
    </source>
</evidence>
<dbReference type="Gene3D" id="3.40.50.10190">
    <property type="entry name" value="BRCT domain"/>
    <property type="match status" value="1"/>
</dbReference>
<keyword evidence="2 11" id="KW-0436">Ligase</keyword>
<protein>
    <recommendedName>
        <fullName evidence="11">DNA ligase</fullName>
        <ecNumber evidence="11">6.5.1.2</ecNumber>
    </recommendedName>
    <alternativeName>
        <fullName evidence="11">Polydeoxyribonucleotide synthase [NAD(+)]</fullName>
    </alternativeName>
</protein>
<keyword evidence="14" id="KW-1185">Reference proteome</keyword>
<dbReference type="InterPro" id="IPR004150">
    <property type="entry name" value="NAD_DNA_ligase_OB"/>
</dbReference>
<evidence type="ECO:0000256" key="4">
    <source>
        <dbReference type="ARBA" id="ARBA00022723"/>
    </source>
</evidence>
<evidence type="ECO:0000256" key="5">
    <source>
        <dbReference type="ARBA" id="ARBA00022763"/>
    </source>
</evidence>
<dbReference type="PROSITE" id="PS01055">
    <property type="entry name" value="DNA_LIGASE_N1"/>
    <property type="match status" value="1"/>
</dbReference>
<evidence type="ECO:0000256" key="6">
    <source>
        <dbReference type="ARBA" id="ARBA00022833"/>
    </source>
</evidence>
<proteinExistence type="inferred from homology"/>
<dbReference type="Pfam" id="PF00533">
    <property type="entry name" value="BRCT"/>
    <property type="match status" value="1"/>
</dbReference>
<dbReference type="SUPFAM" id="SSF47781">
    <property type="entry name" value="RuvA domain 2-like"/>
    <property type="match status" value="1"/>
</dbReference>
<dbReference type="OrthoDB" id="9759736at2"/>
<evidence type="ECO:0000256" key="3">
    <source>
        <dbReference type="ARBA" id="ARBA00022705"/>
    </source>
</evidence>
<dbReference type="Pfam" id="PF01653">
    <property type="entry name" value="DNA_ligase_aden"/>
    <property type="match status" value="1"/>
</dbReference>
<dbReference type="SMART" id="SM00278">
    <property type="entry name" value="HhH1"/>
    <property type="match status" value="2"/>
</dbReference>
<gene>
    <name evidence="11 13" type="primary">ligA</name>
    <name evidence="13" type="ORF">TGUWTKB_1700</name>
</gene>
<comment type="catalytic activity">
    <reaction evidence="10 11">
        <text>NAD(+) + (deoxyribonucleotide)n-3'-hydroxyl + 5'-phospho-(deoxyribonucleotide)m = (deoxyribonucleotide)n+m + AMP + beta-nicotinamide D-nucleotide.</text>
        <dbReference type="EC" id="6.5.1.2"/>
    </reaction>
</comment>
<dbReference type="InterPro" id="IPR018239">
    <property type="entry name" value="DNA_ligase_AS"/>
</dbReference>
<reference evidence="13 14" key="2">
    <citation type="journal article" date="2014" name="Curr. Biol.">
        <title>Symbiont-Supplemented Maternal Investment Underpinning Host's Ecological Adaptation.</title>
        <authorList>
            <person name="Kaiwa N."/>
            <person name="Hosokawa T."/>
            <person name="Nikoh N."/>
            <person name="Tanahashi M."/>
            <person name="Moriyama M."/>
            <person name="Meng X.Y."/>
            <person name="Maeda T."/>
            <person name="Yamaguchi K."/>
            <person name="Shigenobu S."/>
            <person name="Ito M."/>
            <person name="Fukatsu T."/>
        </authorList>
    </citation>
    <scope>NUCLEOTIDE SEQUENCE [LARGE SCALE GENOMIC DNA]</scope>
    <source>
        <strain evidence="13 14">UwTKB</strain>
    </source>
</reference>
<feature type="binding site" evidence="11">
    <location>
        <position position="410"/>
    </location>
    <ligand>
        <name>Zn(2+)</name>
        <dbReference type="ChEBI" id="CHEBI:29105"/>
    </ligand>
</feature>
<keyword evidence="11" id="KW-0464">Manganese</keyword>
<dbReference type="STRING" id="1410383.TGUWTKB_1700"/>
<dbReference type="PANTHER" id="PTHR23389:SF9">
    <property type="entry name" value="DNA LIGASE"/>
    <property type="match status" value="1"/>
</dbReference>
<dbReference type="SUPFAM" id="SSF52113">
    <property type="entry name" value="BRCT domain"/>
    <property type="match status" value="1"/>
</dbReference>
<dbReference type="Gene3D" id="1.10.150.20">
    <property type="entry name" value="5' to 3' exonuclease, C-terminal subdomain"/>
    <property type="match status" value="2"/>
</dbReference>
<feature type="binding site" evidence="11">
    <location>
        <position position="425"/>
    </location>
    <ligand>
        <name>Zn(2+)</name>
        <dbReference type="ChEBI" id="CHEBI:29105"/>
    </ligand>
</feature>
<dbReference type="InterPro" id="IPR003583">
    <property type="entry name" value="Hlx-hairpin-Hlx_DNA-bd_motif"/>
</dbReference>
<dbReference type="HAMAP" id="MF_01588">
    <property type="entry name" value="DNA_ligase_A"/>
    <property type="match status" value="1"/>
</dbReference>
<dbReference type="CDD" id="cd17748">
    <property type="entry name" value="BRCT_DNA_ligase_like"/>
    <property type="match status" value="1"/>
</dbReference>
<dbReference type="PROSITE" id="PS50172">
    <property type="entry name" value="BRCT"/>
    <property type="match status" value="1"/>
</dbReference>